<evidence type="ECO:0000256" key="11">
    <source>
        <dbReference type="ARBA" id="ARBA00022581"/>
    </source>
</evidence>
<evidence type="ECO:0000256" key="10">
    <source>
        <dbReference type="ARBA" id="ARBA00022570"/>
    </source>
</evidence>
<dbReference type="GO" id="GO:1903908">
    <property type="term" value="P:positive regulation of plasma membrane raft polarization"/>
    <property type="evidence" value="ECO:0007669"/>
    <property type="project" value="UniProtKB-UniRule"/>
</dbReference>
<evidence type="ECO:0000256" key="28">
    <source>
        <dbReference type="ARBA" id="ARBA00023180"/>
    </source>
</evidence>
<comment type="subcellular location">
    <molecule>Surface protein gp120</molecule>
    <subcellularLocation>
        <location evidence="32">Virion membrane</location>
        <topology evidence="32">Peripheral membrane protein</topology>
    </subcellularLocation>
    <subcellularLocation>
        <location evidence="32">Host cell membrane</location>
        <topology evidence="32">Peripheral membrane protein</topology>
    </subcellularLocation>
    <subcellularLocation>
        <location evidence="32">Host endosome membrane</location>
        <topology evidence="32">Single-pass type I membrane protein</topology>
    </subcellularLocation>
    <text evidence="32">The surface protein is not anchored to the viral envelope, but associates with the extravirion surface through its binding to TM. It is probably concentrated at the site of budding and incorporated into the virions possibly by contacts between the cytoplasmic tail of Env and the N-terminus of Gag.</text>
</comment>
<dbReference type="SUPFAM" id="SSF58069">
    <property type="entry name" value="Virus ectodomain"/>
    <property type="match status" value="1"/>
</dbReference>
<dbReference type="FunFam" id="2.170.40.20:FF:000002">
    <property type="entry name" value="Envelope glycoprotein gp160"/>
    <property type="match status" value="1"/>
</dbReference>
<feature type="region of interest" description="Fusion peptide" evidence="32">
    <location>
        <begin position="497"/>
        <end position="517"/>
    </location>
</feature>
<evidence type="ECO:0000256" key="24">
    <source>
        <dbReference type="ARBA" id="ARBA00023054"/>
    </source>
</evidence>
<evidence type="ECO:0000256" key="13">
    <source>
        <dbReference type="ARBA" id="ARBA00022685"/>
    </source>
</evidence>
<comment type="caution">
    <text evidence="32 33">Lacks conserved residue(s) required for the propagation of feature annotation.</text>
</comment>
<evidence type="ECO:0000256" key="33">
    <source>
        <dbReference type="RuleBase" id="RU363095"/>
    </source>
</evidence>
<evidence type="ECO:0000256" key="7">
    <source>
        <dbReference type="ARBA" id="ARBA00022506"/>
    </source>
</evidence>
<dbReference type="Gene3D" id="1.20.5.490">
    <property type="entry name" value="Single helix bin"/>
    <property type="match status" value="1"/>
</dbReference>
<comment type="domain">
    <text evidence="32">The YXXL motif is involved in determining the exact site of viral release at the surface of infected mononuclear cells and promotes endocytosis. YXXL and di-leucine endocytosis motifs interact directly or indirectly with the clathrin adapter complexes, opperate independently, and their activities are not additive.</text>
</comment>
<feature type="region of interest" description="V5" evidence="32">
    <location>
        <begin position="446"/>
        <end position="456"/>
    </location>
</feature>
<feature type="transmembrane region" description="Helical" evidence="33">
    <location>
        <begin position="497"/>
        <end position="520"/>
    </location>
</feature>
<evidence type="ECO:0000256" key="32">
    <source>
        <dbReference type="HAMAP-Rule" id="MF_04083"/>
    </source>
</evidence>
<feature type="chain" id="PRO_5023447019" description="Envelope glycoprotein gp160" evidence="32">
    <location>
        <begin position="30"/>
        <end position="841"/>
    </location>
</feature>
<evidence type="ECO:0000256" key="22">
    <source>
        <dbReference type="ARBA" id="ARBA00022989"/>
    </source>
</evidence>
<keyword evidence="12 32" id="KW-1162">Viral penetration into host cytoplasm</keyword>
<feature type="disulfide bond" evidence="32">
    <location>
        <begin position="51"/>
        <end position="71"/>
    </location>
</feature>
<comment type="PTM">
    <text evidence="32">Highly glycosylated by host. The high number of glycan on the protein is reffered to as 'glycan shield' because it contributes to hide protein sequence from adaptive immune system.</text>
</comment>
<dbReference type="GO" id="GO:0016020">
    <property type="term" value="C:membrane"/>
    <property type="evidence" value="ECO:0007669"/>
    <property type="project" value="UniProtKB-UniRule"/>
</dbReference>
<organism evidence="37">
    <name type="scientific">Human immunodeficiency virus type 1</name>
    <name type="common">HIV-1</name>
    <dbReference type="NCBI Taxonomy" id="11676"/>
    <lineage>
        <taxon>Viruses</taxon>
        <taxon>Riboviria</taxon>
        <taxon>Pararnavirae</taxon>
        <taxon>Artverviricota</taxon>
        <taxon>Revtraviricetes</taxon>
        <taxon>Ortervirales</taxon>
        <taxon>Retroviridae</taxon>
        <taxon>Orthoretrovirinae</taxon>
        <taxon>Lentivirus</taxon>
        <taxon>Lentivirus humimdef1</taxon>
    </lineage>
</organism>
<evidence type="ECO:0000256" key="4">
    <source>
        <dbReference type="ARBA" id="ARBA00004563"/>
    </source>
</evidence>
<keyword evidence="26 32" id="KW-0564">Palmitate</keyword>
<dbReference type="GO" id="GO:0019082">
    <property type="term" value="P:viral protein processing"/>
    <property type="evidence" value="ECO:0007669"/>
    <property type="project" value="UniProtKB-UniRule"/>
</dbReference>
<dbReference type="FunFam" id="2.170.40.20:FF:000003">
    <property type="entry name" value="Envelope glycoprotein gp160"/>
    <property type="match status" value="1"/>
</dbReference>
<evidence type="ECO:0000256" key="25">
    <source>
        <dbReference type="ARBA" id="ARBA00023136"/>
    </source>
</evidence>
<keyword evidence="9 32" id="KW-1032">Host cell membrane</keyword>
<evidence type="ECO:0000256" key="23">
    <source>
        <dbReference type="ARBA" id="ARBA00023046"/>
    </source>
</evidence>
<keyword evidence="22 32" id="KW-1133">Transmembrane helix</keyword>
<keyword evidence="25 32" id="KW-0472">Membrane</keyword>
<keyword evidence="21 32" id="KW-1164">Virus endocytosis by host</keyword>
<evidence type="ECO:0000256" key="27">
    <source>
        <dbReference type="ARBA" id="ARBA00023157"/>
    </source>
</evidence>
<evidence type="ECO:0000256" key="30">
    <source>
        <dbReference type="ARBA" id="ARBA00023288"/>
    </source>
</evidence>
<feature type="topological domain" description="Cytoplasmic" evidence="32">
    <location>
        <begin position="691"/>
        <end position="841"/>
    </location>
</feature>
<dbReference type="FunFam" id="1.20.5.490:FF:000001">
    <property type="entry name" value="Envelope glycoprotein gp160"/>
    <property type="match status" value="1"/>
</dbReference>
<reference evidence="37" key="2">
    <citation type="submission" date="2008-03" db="EMBL/GenBank/DDBJ databases">
        <authorList>
            <person name="Ping L.-H."/>
        </authorList>
    </citation>
    <scope>NUCLEOTIDE SEQUENCE</scope>
    <source>
        <strain evidence="37">Z13_E4</strain>
    </source>
</reference>
<feature type="disulfide bond" evidence="32">
    <location>
        <begin position="215"/>
        <end position="244"/>
    </location>
</feature>
<keyword evidence="23 32" id="KW-1039">Host endosome</keyword>
<comment type="domain">
    <text evidence="32">The CD4-binding region is targeted by the antibody b12.</text>
</comment>
<feature type="coiled-coil region" evidence="32">
    <location>
        <begin position="618"/>
        <end position="652"/>
    </location>
</feature>
<evidence type="ECO:0000256" key="5">
    <source>
        <dbReference type="ARBA" id="ARBA00004578"/>
    </source>
</evidence>
<reference evidence="37" key="1">
    <citation type="journal article" date="2008" name="Proc. Natl. Acad. Sci. U.S.A.">
        <title>Identification and characterization of transmitted and early founder virus envelopes in primary HIV-1 infection.</title>
        <authorList>
            <person name="Keele B.F."/>
            <person name="Giorgi E.E."/>
            <person name="Salazar-Gonzalez J.F."/>
            <person name="Decker J.M."/>
            <person name="Pham K.T."/>
            <person name="Salazar M.G."/>
            <person name="Sun C."/>
            <person name="Grayson T."/>
            <person name="Wang S."/>
            <person name="Li H."/>
            <person name="Wei X."/>
            <person name="Jiang C."/>
            <person name="Kirchherr J.L."/>
            <person name="Gao F."/>
            <person name="Anderson J.A."/>
            <person name="Ping L.H."/>
            <person name="Swanstrom R."/>
            <person name="Tomaras G.D."/>
            <person name="Blattner W.A."/>
            <person name="Goepfert P.A."/>
            <person name="Kilby J.M."/>
            <person name="Saag M.S."/>
            <person name="Delwart E.L."/>
            <person name="Busch M.P."/>
            <person name="Cohen M.S."/>
            <person name="Montefiori D.C."/>
            <person name="Haynes B.F."/>
            <person name="Gaschen B."/>
            <person name="Athreya G.S."/>
            <person name="Lee H.Y."/>
            <person name="Wood N."/>
            <person name="Seoighe C."/>
            <person name="Perelson A.S."/>
            <person name="Bhattacharya T."/>
            <person name="Korber B.T."/>
            <person name="Hahn B.H."/>
            <person name="Shaw G.M."/>
        </authorList>
    </citation>
    <scope>NUCLEOTIDE SEQUENCE</scope>
    <source>
        <strain evidence="37">Z13_E4</strain>
    </source>
</reference>
<dbReference type="FunFam" id="1.10.287.210:FF:000001">
    <property type="entry name" value="Envelope glycoprotein gp160"/>
    <property type="match status" value="1"/>
</dbReference>
<evidence type="ECO:0000313" key="37">
    <source>
        <dbReference type="EMBL" id="ACE72004.1"/>
    </source>
</evidence>
<dbReference type="GO" id="GO:0052031">
    <property type="term" value="P:symbiont-mediated perturbation of host defense response"/>
    <property type="evidence" value="ECO:0007669"/>
    <property type="project" value="UniProtKB-UniRule"/>
</dbReference>
<keyword evidence="28 32" id="KW-0325">Glycoprotein</keyword>
<feature type="region of interest" description="MPER; binding to GalCer" evidence="32">
    <location>
        <begin position="647"/>
        <end position="668"/>
    </location>
</feature>
<evidence type="ECO:0000259" key="36">
    <source>
        <dbReference type="Pfam" id="PF00517"/>
    </source>
</evidence>
<dbReference type="CDD" id="cd09909">
    <property type="entry name" value="HIV-1-like_HR1-HR2"/>
    <property type="match status" value="1"/>
</dbReference>
<feature type="disulfide bond" evidence="32">
    <location>
        <begin position="123"/>
        <end position="193"/>
    </location>
</feature>
<keyword evidence="14 32" id="KW-0812">Transmembrane</keyword>
<feature type="region of interest" description="Disordered" evidence="34">
    <location>
        <begin position="701"/>
        <end position="729"/>
    </location>
</feature>
<evidence type="ECO:0000256" key="1">
    <source>
        <dbReference type="ARBA" id="ARBA00004402"/>
    </source>
</evidence>
<comment type="function">
    <text evidence="32">Transmembrane protein gp41: Acts as a class I viral fusion protein. Under the current model, the protein has at least 3 conformational states: pre-fusion native state, pre-hairpin intermediate state, and post-fusion hairpin state. During fusion of viral and target intracellular membranes, the coiled coil regions (heptad repeats) assume a trimer-of-hairpins structure, positioning the fusion peptide in close proximity to the C-terminal region of the ectodomain. The formation of this structure appears to drive apposition and subsequent fusion of viral and target cell membranes. Complete fusion occurs in host cell endosomes and is dynamin-dependent, however some lipid transfer might occur at the plasma membrane. The virus undergoes clathrin-dependent internalization long before endosomal fusion, thus minimizing the surface exposure of conserved viral epitopes during fusion and reducing the efficacy of inhibitors targeting these epitopes. Membranes fusion leads to delivery of the nucleocapsid into the cytoplasm.</text>
</comment>
<dbReference type="Gene3D" id="1.10.287.210">
    <property type="match status" value="1"/>
</dbReference>
<proteinExistence type="inferred from homology"/>
<evidence type="ECO:0000256" key="31">
    <source>
        <dbReference type="ARBA" id="ARBA00023296"/>
    </source>
</evidence>
<comment type="domain">
    <text evidence="32 33">The 17 amino acids long immunosuppressive region is present in many retroviral envelope proteins. Synthetic peptides derived from this relatively conserved sequence inhibit immune function in vitro and in vivo.</text>
</comment>
<feature type="chain" id="PRO_5023447020" description="Transmembrane protein gp41" evidence="32">
    <location>
        <begin position="497"/>
        <end position="841"/>
    </location>
</feature>
<dbReference type="InterPro" id="IPR036377">
    <property type="entry name" value="Gp120_core_sf"/>
</dbReference>
<keyword evidence="11 32" id="KW-0945">Host-virus interaction</keyword>
<keyword evidence="16 32" id="KW-0732">Signal</keyword>
<evidence type="ECO:0000256" key="8">
    <source>
        <dbReference type="ARBA" id="ARBA00022510"/>
    </source>
</evidence>
<evidence type="ECO:0000256" key="18">
    <source>
        <dbReference type="ARBA" id="ARBA00022844"/>
    </source>
</evidence>
<organismHost>
    <name type="scientific">Homo sapiens</name>
    <name type="common">Human</name>
    <dbReference type="NCBI Taxonomy" id="9606"/>
</organismHost>
<comment type="miscellaneous">
    <text evidence="32">HIV-1 lineages are divided in three main groups, M (for Major), O (for Outlier), and N (for New, or Non-M, Non-O). The vast majority of strains found worldwide belong to the group M. Group O seems to be endemic to and largely confined to Cameroon and neighboring countries in West Central Africa, where these viruses represent a small minority of HIV-1 strains. The group N is represented by a limited number of isolates from Cameroonian persons. The group M is further subdivided in 9 clades or subtypes (A to D, F to H, J and K).</text>
</comment>
<dbReference type="InterPro" id="IPR037527">
    <property type="entry name" value="Gp160"/>
</dbReference>
<dbReference type="GO" id="GO:1903911">
    <property type="term" value="P:positive regulation of receptor clustering"/>
    <property type="evidence" value="ECO:0007669"/>
    <property type="project" value="UniProtKB-UniRule"/>
</dbReference>
<keyword evidence="15 32" id="KW-0053">Apoptosis</keyword>
<evidence type="ECO:0000256" key="12">
    <source>
        <dbReference type="ARBA" id="ARBA00022595"/>
    </source>
</evidence>
<dbReference type="InterPro" id="IPR000328">
    <property type="entry name" value="GP41-like"/>
</dbReference>
<keyword evidence="31 32" id="KW-1160">Virus entry into host cell</keyword>
<comment type="subunit">
    <text evidence="32">The mature envelope protein (Env) consists of a homotrimer of non-covalently associated gp120-gp41 heterodimers. The resulting complex protrudes from the virus surface as a spike. There seems to be as few as 10 spikes on the average virion. Surface protein gp120 interacts with host CD4, CCR5 and CXCR4. Gp120 also interacts with the C-type lectins CD209/DC-SIGN and CLEC4M/DC-SIGNR (collectively referred to as DC-SIGN(R)). Gp120 and gp41 interact with GalCer. Gp120 interacts with host ITGA4/ITGB7 complex; on CD4+ T-cells, this interaction results in rapid activation of integrin ITGAL/LFA-1, which facilitates efficient cell-to-cell spreading of HIV-1. Gp120 interacts with cell-associated heparan sulfate; this interaction increases virus infectivity on permissive cells and may be involved in infection of CD4- cells.</text>
</comment>
<comment type="subcellular location">
    <molecule>Transmembrane protein gp41</molecule>
    <subcellularLocation>
        <location evidence="32">Virion membrane</location>
        <topology evidence="32">Single-pass type I membrane protein</topology>
    </subcellularLocation>
    <subcellularLocation>
        <location evidence="32">Host cell membrane</location>
        <topology evidence="32">Single-pass type I membrane protein</topology>
    </subcellularLocation>
    <subcellularLocation>
        <location evidence="32">Host endosome membrane</location>
        <topology evidence="32">Single-pass type I membrane protein</topology>
    </subcellularLocation>
    <text evidence="32">It is probably concentrated at the site of budding and incorporated into the virions possibly by contacts between the cytoplasmic tail of Env and the N-terminus of Gag.</text>
</comment>
<keyword evidence="10 32" id="KW-1165">Clathrin-mediated endocytosis of virus by host</keyword>
<keyword evidence="19 32" id="KW-1043">Host membrane</keyword>
<dbReference type="GO" id="GO:0019064">
    <property type="term" value="P:fusion of virus membrane with host plasma membrane"/>
    <property type="evidence" value="ECO:0007669"/>
    <property type="project" value="UniProtKB-UniRule"/>
</dbReference>
<evidence type="ECO:0000256" key="16">
    <source>
        <dbReference type="ARBA" id="ARBA00022729"/>
    </source>
</evidence>
<keyword evidence="13 32" id="KW-0165">Cleavage on pair of basic residues</keyword>
<dbReference type="GO" id="GO:0039654">
    <property type="term" value="P:fusion of virus membrane with host endosome membrane"/>
    <property type="evidence" value="ECO:0007669"/>
    <property type="project" value="UniProtKB-UniRule"/>
</dbReference>
<dbReference type="GO" id="GO:0044175">
    <property type="term" value="C:host cell endosome membrane"/>
    <property type="evidence" value="ECO:0007669"/>
    <property type="project" value="UniProtKB-SubCell"/>
</dbReference>
<comment type="similarity">
    <text evidence="32">Belongs to the HIV-1 env protein family.</text>
</comment>
<keyword evidence="8 32" id="KW-1170">Fusion of virus membrane with host endosomal membrane</keyword>
<comment type="domain">
    <text evidence="32">Some of the most genetically diverse regions of the viral genome are present in Env. They are called variable regions 1 through 5 (V1 through V5). Coreceptor usage of gp120 is determined mainly by the primary structure of the third variable region (V3) in the outer domain of gp120. The sequence of V3 determines which coreceptor, CCR5 and/or CXCR4 (corresponding to R5/macrophage, X4/T cell and R5X4/T cell and macrophage tropism), is used to trigger the fusion potential of the Env complex, and hence which cells the virus can infect. Binding to CCR5 involves a region adjacent in addition to V3.</text>
</comment>
<dbReference type="GO" id="GO:0005198">
    <property type="term" value="F:structural molecule activity"/>
    <property type="evidence" value="ECO:0007669"/>
    <property type="project" value="UniProtKB-UniRule"/>
</dbReference>
<evidence type="ECO:0000256" key="26">
    <source>
        <dbReference type="ARBA" id="ARBA00023139"/>
    </source>
</evidence>
<evidence type="ECO:0000256" key="21">
    <source>
        <dbReference type="ARBA" id="ARBA00022890"/>
    </source>
</evidence>
<keyword evidence="24 32" id="KW-0175">Coiled coil</keyword>
<feature type="site" description="Cleavage; by host furin" evidence="32">
    <location>
        <begin position="496"/>
        <end position="497"/>
    </location>
</feature>
<comment type="subcellular location">
    <subcellularLocation>
        <location evidence="3">Host cell membrane</location>
        <topology evidence="3">Peripheral membrane protein</topology>
    </subcellularLocation>
    <subcellularLocation>
        <location evidence="1">Host cell membrane</location>
        <topology evidence="1">Single-pass type I membrane protein</topology>
    </subcellularLocation>
    <subcellularLocation>
        <location evidence="2">Host endosome membrane</location>
        <topology evidence="2">Peripheral membrane protein</topology>
    </subcellularLocation>
    <subcellularLocation>
        <location evidence="5">Host endosome membrane</location>
        <topology evidence="5">Single-pass type I membrane protein</topology>
    </subcellularLocation>
    <subcellularLocation>
        <location evidence="6">Virion membrane</location>
        <topology evidence="6">Peripheral membrane protein</topology>
    </subcellularLocation>
    <subcellularLocation>
        <location evidence="4">Virion membrane</location>
        <topology evidence="4">Single-pass type I membrane protein</topology>
    </subcellularLocation>
</comment>
<keyword evidence="7 32" id="KW-1168">Fusion of virus membrane with host membrane</keyword>
<evidence type="ECO:0000256" key="2">
    <source>
        <dbReference type="ARBA" id="ARBA00004433"/>
    </source>
</evidence>
<evidence type="ECO:0000256" key="14">
    <source>
        <dbReference type="ARBA" id="ARBA00022692"/>
    </source>
</evidence>
<comment type="miscellaneous">
    <text evidence="32">Inhibitors targeting HIV-1 viral envelope proteins are used as antiretroviral drugs. Attachment of virions to the cell surface via non-specific interactions and CD4 binding can be blocked by inhibitors that include cyanovirin-N, cyclotriazadisulfonamide analogs, PRO 2000, TNX 355 and PRO 542. In addition, BMS 806 can block CD4-induced conformational changes. Env interactions with the coreceptor molecules can be targeted by CCR5 antagonists including SCH-D, maraviroc (UK 427857) and aplaviroc (GW 873140), and the CXCR4 antagonist AMD 070. Fusion of viral and cellular membranes can be inhibited by peptides such as enfuvirtide and tifuvirtide (T 1249). Resistance to inhibitors associated with mutations in Env are observed. Most of the time, single mutations confer only a modest reduction in drug susceptibility. Combination of several mutations is usually required to develop a high-level drug resistance.</text>
</comment>
<dbReference type="GO" id="GO:0019031">
    <property type="term" value="C:viral envelope"/>
    <property type="evidence" value="ECO:0007669"/>
    <property type="project" value="UniProtKB-KW"/>
</dbReference>
<feature type="region of interest" description="Immunosuppression" evidence="32">
    <location>
        <begin position="559"/>
        <end position="577"/>
    </location>
</feature>
<feature type="transmembrane region" description="Helical" evidence="33">
    <location>
        <begin position="663"/>
        <end position="690"/>
    </location>
</feature>
<dbReference type="GO" id="GO:0075512">
    <property type="term" value="P:clathrin-dependent endocytosis of virus by host cell"/>
    <property type="evidence" value="ECO:0007669"/>
    <property type="project" value="UniProtKB-UniRule"/>
</dbReference>
<keyword evidence="30 32" id="KW-0449">Lipoprotein</keyword>
<feature type="short sequence motif" description="YXXL motif; contains endocytosis signal" evidence="32">
    <location>
        <begin position="697"/>
        <end position="700"/>
    </location>
</feature>
<feature type="domain" description="Retroviral envelope protein GP41-like" evidence="36">
    <location>
        <begin position="515"/>
        <end position="704"/>
    </location>
</feature>
<comment type="function">
    <text evidence="32">Surface protein gp120: Attaches the virus to the host lymphoid cell by binding to the primary receptor CD4. This interaction induces a structural rearrangement creating a high affinity binding site for a chemokine coreceptor like CXCR4 and/or CCR5. Acts as a ligand for CD209/DC-SIGN and CLEC4M/DC-SIGNR, which are respectively found on dendritic cells (DCs), and on endothelial cells of liver sinusoids and lymph node sinuses. These interactions allow capture of viral particles at mucosal surfaces by these cells and subsequent transmission to permissive cells. HIV subverts the migration properties of dendritic cells to gain access to CD4+ T-cells in lymph nodes. Virus transmission to permissive T-cells occurs either in trans (without DCs infection, through viral capture and transmission), or in cis (following DCs productive infection, through the usual CD4-gp120 interaction), thereby inducing a robust infection. In trans infection, bound virions remain infectious over days and it is proposed that they are not degraded, but protected in non-lysosomal acidic organelles within the DCs close to the cell membrane thus contributing to the viral infectious potential during DCs' migration from the periphery to the lymphoid tissues. On arrival at lymphoid tissues, intact virions recycle back to DCs' cell surface allowing virus transmission to CD4+ T-cells.</text>
</comment>
<comment type="PTM">
    <text evidence="32">Specific enzymatic cleavages in vivo yield mature proteins. Envelope glycoproteins are synthesized as a inactive precursor that is heavily N-glycosylated and processed likely by host cell furin in the Golgi to yield the mature SU and TM proteins. The cleavage site between SU and TM requires the minimal sequence [KR]-X-[KR]-R. About 2 of the 9 disulfide bonds of gp41 are reduced by P4HB/PDI, following binding to CD4 receptor.</text>
</comment>
<dbReference type="GO" id="GO:0019062">
    <property type="term" value="P:virion attachment to host cell"/>
    <property type="evidence" value="ECO:0007669"/>
    <property type="project" value="UniProtKB-UniRule"/>
</dbReference>
<gene>
    <name evidence="32 37" type="primary">env</name>
</gene>
<keyword evidence="18 32" id="KW-0946">Virion</keyword>
<dbReference type="Pfam" id="PF00516">
    <property type="entry name" value="GP120"/>
    <property type="match status" value="1"/>
</dbReference>
<evidence type="ECO:0000256" key="34">
    <source>
        <dbReference type="SAM" id="MobiDB-lite"/>
    </source>
</evidence>
<comment type="domain">
    <text evidence="32">The membrane proximal external region (MPER) present in gp41 is a tryptophan-rich region recognized by the antibodies 2F5, Z13, and 4E10. MPER seems to play a role in fusion.</text>
</comment>
<evidence type="ECO:0000256" key="6">
    <source>
        <dbReference type="ARBA" id="ARBA00004650"/>
    </source>
</evidence>
<keyword evidence="27 32" id="KW-1015">Disulfide bond</keyword>
<evidence type="ECO:0000256" key="15">
    <source>
        <dbReference type="ARBA" id="ARBA00022703"/>
    </source>
</evidence>
<evidence type="ECO:0000256" key="29">
    <source>
        <dbReference type="ARBA" id="ARBA00023280"/>
    </source>
</evidence>
<evidence type="ECO:0000256" key="9">
    <source>
        <dbReference type="ARBA" id="ARBA00022511"/>
    </source>
</evidence>
<feature type="domain" description="Human immunodeficiency virus 1 envelope glycoprotein Gp120" evidence="35">
    <location>
        <begin position="31"/>
        <end position="496"/>
    </location>
</feature>
<accession>B3UTP5</accession>
<feature type="disulfide bond" evidence="32">
    <location>
        <begin position="583"/>
        <end position="589"/>
    </location>
</feature>
<evidence type="ECO:0000259" key="35">
    <source>
        <dbReference type="Pfam" id="PF00516"/>
    </source>
</evidence>
<dbReference type="SUPFAM" id="SSF56502">
    <property type="entry name" value="gp120 core"/>
    <property type="match status" value="2"/>
</dbReference>
<dbReference type="GO" id="GO:0055036">
    <property type="term" value="C:virion membrane"/>
    <property type="evidence" value="ECO:0007669"/>
    <property type="project" value="UniProtKB-SubCell"/>
</dbReference>
<dbReference type="GO" id="GO:0020002">
    <property type="term" value="C:host cell plasma membrane"/>
    <property type="evidence" value="ECO:0007669"/>
    <property type="project" value="UniProtKB-SubCell"/>
</dbReference>
<evidence type="ECO:0000256" key="19">
    <source>
        <dbReference type="ARBA" id="ARBA00022870"/>
    </source>
</evidence>
<feature type="region of interest" description="CD4-binding loop" evidence="32">
    <location>
        <begin position="358"/>
        <end position="368"/>
    </location>
</feature>
<evidence type="ECO:0000256" key="3">
    <source>
        <dbReference type="ARBA" id="ARBA00004505"/>
    </source>
</evidence>
<evidence type="ECO:0000256" key="20">
    <source>
        <dbReference type="ARBA" id="ARBA00022879"/>
    </source>
</evidence>
<dbReference type="EMBL" id="EU577494">
    <property type="protein sequence ID" value="ACE72004.1"/>
    <property type="molecule type" value="Genomic_RNA"/>
</dbReference>
<comment type="function">
    <text evidence="32">Envelope glycoprotein gp160: Oligomerizes in the host endoplasmic reticulum into predominantly trimers. In a second time, gp160 transits in the host Golgi, where glycosylation is completed. The precursor is then proteolytically cleaved in the trans-Golgi and thereby activated by cellular furin or furin-like proteases to produce gp120 and gp41.</text>
</comment>
<sequence>MRATEIKKNFWRWGTMLLGLLMICSATEEKLWVTVYYGVPVWKEATTTLFCASDAKGYDTEVHNVWATHACVPTDPNPQEIKLENVTEYFNMWKNNMVEQMQEDIISLWDQSLKPCVKLTPLCVTLKCNETNTNETTANNSTAEQIEGGRDIKNCSFNVTGIGGKKKKEYSLFYNLDVVKIDDDNNSYILASCNTSVITQACPKVSFEPIPIHYCAPAGFAILKCNDKKFNGKEICKNVSTVQCTHGIRPVVSTQLLLNGSLAEEEVVIRSENFTDNAKTIIVQLNETVVINCTRPNNNTRKGIHIGPGGAFYGTDIIGDIRQAHCNLSRTEWNNTLSQVAKKLREQFINKTIVFNHSSGGDPEIVMHSFNCGGEFFYCNTTELFNSTWYGNDTRNDTITLSCRIKQIINMWQEVGKAMYAPPIKGQIRCSSNITGLLLTRDGGNDTDGKETFRPVGGNMKDNWRSELYKYKVVRIEPLGVAPTKAKRRVVQREKRAVGFGALFLGFLGAAGSTMGAASLTLTVQARQLLSGIVQQQNNLLRAIEAQQHLLQLTVWGIKQLRARVLAVERYLKDQQLMGLWGCSGKLICTTTVPWNISWSNKSLDQIWENMTWMEWEREIDNFTGIIYTLIEQSQNQQEKNEQELLELDKWASLWNWFDITNWLWYIKIFIMIVGGLVGLRIVFAILSLVNRVRQGYSPLSFQTHHPGPRGPDRPGGIEEEGGEKDRDTSRPLVDGFLAIIWVDLRSLCLFSYHRLRDLLSIVTRIVELLGHRGWEILKYWWNLLQYWIQELKNSAISLLNTTAIAVAEGTDRIIEVLQRVFRAFLHIPRRIRQGFERILI</sequence>
<name>B3UTP5_HV1</name>
<feature type="disulfide bond" evidence="32">
    <location>
        <begin position="116"/>
        <end position="202"/>
    </location>
</feature>
<keyword evidence="20 32" id="KW-0261">Viral envelope protein</keyword>
<evidence type="ECO:0000256" key="17">
    <source>
        <dbReference type="ARBA" id="ARBA00022804"/>
    </source>
</evidence>
<dbReference type="InterPro" id="IPR000777">
    <property type="entry name" value="HIV1_Gp120"/>
</dbReference>
<feature type="lipid moiety-binding region" description="S-palmitoyl cysteine; by host" evidence="32">
    <location>
        <position position="749"/>
    </location>
</feature>
<dbReference type="Gene3D" id="2.170.40.20">
    <property type="entry name" value="Human immunodeficiency virus 1, Gp160, envelope glycoprotein"/>
    <property type="match status" value="2"/>
</dbReference>
<keyword evidence="17 32" id="KW-1161">Viral attachment to host cell</keyword>
<keyword evidence="29 32" id="KW-0899">Viral immunoevasion</keyword>
<dbReference type="HAMAP" id="MF_04083">
    <property type="entry name" value="HIV_ENV"/>
    <property type="match status" value="1"/>
</dbReference>
<dbReference type="Pfam" id="PF00517">
    <property type="entry name" value="GP41"/>
    <property type="match status" value="1"/>
</dbReference>
<protein>
    <recommendedName>
        <fullName evidence="32">Envelope glycoprotein gp160</fullName>
    </recommendedName>
    <alternativeName>
        <fullName evidence="32">Env polyprotein</fullName>
    </alternativeName>
    <component>
        <recommendedName>
            <fullName evidence="32">Surface protein gp120</fullName>
            <shortName evidence="32">SU</shortName>
        </recommendedName>
        <alternativeName>
            <fullName evidence="32">Glycoprotein 120</fullName>
            <shortName evidence="32">gp120</shortName>
        </alternativeName>
    </component>
    <component>
        <recommendedName>
            <fullName evidence="32">Transmembrane protein gp41</fullName>
            <shortName evidence="32">TM</shortName>
        </recommendedName>
        <alternativeName>
            <fullName evidence="32">Glycoprotein 41</fullName>
            <shortName evidence="32">gp41</shortName>
        </alternativeName>
    </component>
</protein>
<feature type="disulfide bond" evidence="32">
    <location>
        <begin position="225"/>
        <end position="236"/>
    </location>
</feature>
<comment type="PTM">
    <text evidence="32">Palmitoylation of the transmembrane protein and of Env polyprotein (prior to its proteolytic cleavage) is essential for their association with host cell membrane lipid rafts. Palmitoylation is therefore required for envelope trafficking to classical lipid rafts, but not for viral replication.</text>
</comment>